<comment type="caution">
    <text evidence="2">The sequence shown here is derived from an EMBL/GenBank/DDBJ whole genome shotgun (WGS) entry which is preliminary data.</text>
</comment>
<reference evidence="2 3" key="1">
    <citation type="journal article" date="2019" name="Nat. Ecol. Evol.">
        <title>Megaphylogeny resolves global patterns of mushroom evolution.</title>
        <authorList>
            <person name="Varga T."/>
            <person name="Krizsan K."/>
            <person name="Foldi C."/>
            <person name="Dima B."/>
            <person name="Sanchez-Garcia M."/>
            <person name="Sanchez-Ramirez S."/>
            <person name="Szollosi G.J."/>
            <person name="Szarkandi J.G."/>
            <person name="Papp V."/>
            <person name="Albert L."/>
            <person name="Andreopoulos W."/>
            <person name="Angelini C."/>
            <person name="Antonin V."/>
            <person name="Barry K.W."/>
            <person name="Bougher N.L."/>
            <person name="Buchanan P."/>
            <person name="Buyck B."/>
            <person name="Bense V."/>
            <person name="Catcheside P."/>
            <person name="Chovatia M."/>
            <person name="Cooper J."/>
            <person name="Damon W."/>
            <person name="Desjardin D."/>
            <person name="Finy P."/>
            <person name="Geml J."/>
            <person name="Haridas S."/>
            <person name="Hughes K."/>
            <person name="Justo A."/>
            <person name="Karasinski D."/>
            <person name="Kautmanova I."/>
            <person name="Kiss B."/>
            <person name="Kocsube S."/>
            <person name="Kotiranta H."/>
            <person name="LaButti K.M."/>
            <person name="Lechner B.E."/>
            <person name="Liimatainen K."/>
            <person name="Lipzen A."/>
            <person name="Lukacs Z."/>
            <person name="Mihaltcheva S."/>
            <person name="Morgado L.N."/>
            <person name="Niskanen T."/>
            <person name="Noordeloos M.E."/>
            <person name="Ohm R.A."/>
            <person name="Ortiz-Santana B."/>
            <person name="Ovrebo C."/>
            <person name="Racz N."/>
            <person name="Riley R."/>
            <person name="Savchenko A."/>
            <person name="Shiryaev A."/>
            <person name="Soop K."/>
            <person name="Spirin V."/>
            <person name="Szebenyi C."/>
            <person name="Tomsovsky M."/>
            <person name="Tulloss R.E."/>
            <person name="Uehling J."/>
            <person name="Grigoriev I.V."/>
            <person name="Vagvolgyi C."/>
            <person name="Papp T."/>
            <person name="Martin F.M."/>
            <person name="Miettinen O."/>
            <person name="Hibbett D.S."/>
            <person name="Nagy L.G."/>
        </authorList>
    </citation>
    <scope>NUCLEOTIDE SEQUENCE [LARGE SCALE GENOMIC DNA]</scope>
    <source>
        <strain evidence="2 3">FP101781</strain>
    </source>
</reference>
<dbReference type="InterPro" id="IPR001279">
    <property type="entry name" value="Metallo-B-lactamas"/>
</dbReference>
<dbReference type="InterPro" id="IPR052926">
    <property type="entry name" value="Metallo-beta-lactamase_dom"/>
</dbReference>
<evidence type="ECO:0000313" key="3">
    <source>
        <dbReference type="Proteomes" id="UP000298030"/>
    </source>
</evidence>
<dbReference type="SUPFAM" id="SSF56281">
    <property type="entry name" value="Metallo-hydrolase/oxidoreductase"/>
    <property type="match status" value="1"/>
</dbReference>
<name>A0A4Y7ST07_COPMI</name>
<dbReference type="Pfam" id="PF00753">
    <property type="entry name" value="Lactamase_B"/>
    <property type="match status" value="1"/>
</dbReference>
<dbReference type="Proteomes" id="UP000298030">
    <property type="component" value="Unassembled WGS sequence"/>
</dbReference>
<accession>A0A4Y7ST07</accession>
<evidence type="ECO:0000259" key="1">
    <source>
        <dbReference type="Pfam" id="PF00753"/>
    </source>
</evidence>
<dbReference type="GO" id="GO:0016740">
    <property type="term" value="F:transferase activity"/>
    <property type="evidence" value="ECO:0007669"/>
    <property type="project" value="TreeGrafter"/>
</dbReference>
<dbReference type="PANTHER" id="PTHR13754">
    <property type="entry name" value="METALLO-BETA-LACTAMASE SUPERFAMILY PROTEIN"/>
    <property type="match status" value="1"/>
</dbReference>
<dbReference type="AlphaFoldDB" id="A0A4Y7ST07"/>
<sequence length="378" mass="41193">MAEPSTALKRVTKLTIRFLVDNNLEWMTKLPPGFTHELHQHIPHSRHTTGDKGGVPVLDFNDFCCGAHGFAALIETELDEPSGDGNPSNKASQKQLYRTLFDTGPDALSLVRNIRALQVPITTIDRVVTSHWHSDHTGGLISFLDLRKKHAVKPCIVNVHPSRPHLRGIAPPPHNNHVLCTLPPDPTFEAIEAAGGVLEKRKDGHAVAGNTVWVSGEVPRVTEWEGGLLGGVRWVEAGEEGWKSEPHLMDERYAVVDVEGKGLVVFSSCSHAGIVNVAKDAVKTFKRPIYMIVGGLHLASADLYPRIEPTVSFFSKSLRPSPTYILPMHCTGWKAKLALESALGEGIVPTGVGHKVEVGGIKEQGEPGRSTLWVQVVD</sequence>
<dbReference type="STRING" id="71717.A0A4Y7ST07"/>
<proteinExistence type="predicted"/>
<dbReference type="PANTHER" id="PTHR13754:SF13">
    <property type="entry name" value="METALLO-BETA-LACTAMASE SUPERFAMILY PROTEIN (AFU_ORTHOLOGUE AFUA_3G07630)"/>
    <property type="match status" value="1"/>
</dbReference>
<dbReference type="InterPro" id="IPR041712">
    <property type="entry name" value="DHPS-like_MBL-fold"/>
</dbReference>
<dbReference type="InterPro" id="IPR036866">
    <property type="entry name" value="RibonucZ/Hydroxyglut_hydro"/>
</dbReference>
<dbReference type="CDD" id="cd07713">
    <property type="entry name" value="DHPS-like_MBL-fold"/>
    <property type="match status" value="1"/>
</dbReference>
<gene>
    <name evidence="2" type="ORF">FA13DRAFT_1638077</name>
</gene>
<feature type="domain" description="Metallo-beta-lactamase" evidence="1">
    <location>
        <begin position="99"/>
        <end position="163"/>
    </location>
</feature>
<dbReference type="Gene3D" id="3.60.15.10">
    <property type="entry name" value="Ribonuclease Z/Hydroxyacylglutathione hydrolase-like"/>
    <property type="match status" value="1"/>
</dbReference>
<organism evidence="2 3">
    <name type="scientific">Coprinellus micaceus</name>
    <name type="common">Glistening ink-cap mushroom</name>
    <name type="synonym">Coprinus micaceus</name>
    <dbReference type="NCBI Taxonomy" id="71717"/>
    <lineage>
        <taxon>Eukaryota</taxon>
        <taxon>Fungi</taxon>
        <taxon>Dikarya</taxon>
        <taxon>Basidiomycota</taxon>
        <taxon>Agaricomycotina</taxon>
        <taxon>Agaricomycetes</taxon>
        <taxon>Agaricomycetidae</taxon>
        <taxon>Agaricales</taxon>
        <taxon>Agaricineae</taxon>
        <taxon>Psathyrellaceae</taxon>
        <taxon>Coprinellus</taxon>
    </lineage>
</organism>
<dbReference type="EMBL" id="QPFP01000061">
    <property type="protein sequence ID" value="TEB25000.1"/>
    <property type="molecule type" value="Genomic_DNA"/>
</dbReference>
<protein>
    <recommendedName>
        <fullName evidence="1">Metallo-beta-lactamase domain-containing protein</fullName>
    </recommendedName>
</protein>
<evidence type="ECO:0000313" key="2">
    <source>
        <dbReference type="EMBL" id="TEB25000.1"/>
    </source>
</evidence>
<keyword evidence="3" id="KW-1185">Reference proteome</keyword>
<dbReference type="OrthoDB" id="1470350at2759"/>